<evidence type="ECO:0000256" key="2">
    <source>
        <dbReference type="ARBA" id="ARBA00022679"/>
    </source>
</evidence>
<evidence type="ECO:0000256" key="1">
    <source>
        <dbReference type="ARBA" id="ARBA00022603"/>
    </source>
</evidence>
<dbReference type="RefSeq" id="WP_311623010.1">
    <property type="nucleotide sequence ID" value="NZ_JAVRFE010000008.1"/>
</dbReference>
<organism evidence="6 7">
    <name type="scientific">Streptomyces mooreae</name>
    <dbReference type="NCBI Taxonomy" id="3075523"/>
    <lineage>
        <taxon>Bacteria</taxon>
        <taxon>Bacillati</taxon>
        <taxon>Actinomycetota</taxon>
        <taxon>Actinomycetes</taxon>
        <taxon>Kitasatosporales</taxon>
        <taxon>Streptomycetaceae</taxon>
        <taxon>Streptomyces</taxon>
    </lineage>
</organism>
<keyword evidence="7" id="KW-1185">Reference proteome</keyword>
<keyword evidence="2" id="KW-0808">Transferase</keyword>
<sequence length="260" mass="28699">MHRLLDRAHRALFAALSLLGLRGQGRVLHWYFDWWHRRPDPWGLAVDDYEQFKYATTLRQLPPRPYRRILDVGCSEGAFTHRLAAAFPQAEITGVDISERALARARASAAGRASGTGRAPVSGRAAPAPGAEGTPGPVRPPRFVRLNILAAPPKDRFDLVFCAELLYYLGRHRHLRRACAHLTRAVAPGGLLVLVHPWPESRRFCAYFEAVAGFRCVVEQVEPDSFRPFAVSIYEAPGAAVARPGELRAPGPAAEQGRGE</sequence>
<protein>
    <submittedName>
        <fullName evidence="6">Methyltransferase domain-containing protein</fullName>
    </submittedName>
</protein>
<accession>A0ABU2T385</accession>
<dbReference type="Pfam" id="PF08242">
    <property type="entry name" value="Methyltransf_12"/>
    <property type="match status" value="1"/>
</dbReference>
<dbReference type="GO" id="GO:0008168">
    <property type="term" value="F:methyltransferase activity"/>
    <property type="evidence" value="ECO:0007669"/>
    <property type="project" value="UniProtKB-KW"/>
</dbReference>
<dbReference type="Gene3D" id="3.40.50.150">
    <property type="entry name" value="Vaccinia Virus protein VP39"/>
    <property type="match status" value="1"/>
</dbReference>
<dbReference type="EMBL" id="JAVRFE010000008">
    <property type="protein sequence ID" value="MDT0455693.1"/>
    <property type="molecule type" value="Genomic_DNA"/>
</dbReference>
<keyword evidence="3" id="KW-0949">S-adenosyl-L-methionine</keyword>
<feature type="compositionally biased region" description="Low complexity" evidence="4">
    <location>
        <begin position="113"/>
        <end position="136"/>
    </location>
</feature>
<dbReference type="InterPro" id="IPR029063">
    <property type="entry name" value="SAM-dependent_MTases_sf"/>
</dbReference>
<feature type="domain" description="Methyltransferase type 12" evidence="5">
    <location>
        <begin position="70"/>
        <end position="192"/>
    </location>
</feature>
<gene>
    <name evidence="6" type="ORF">RM550_08070</name>
</gene>
<proteinExistence type="predicted"/>
<name>A0ABU2T385_9ACTN</name>
<evidence type="ECO:0000259" key="5">
    <source>
        <dbReference type="Pfam" id="PF08242"/>
    </source>
</evidence>
<evidence type="ECO:0000256" key="4">
    <source>
        <dbReference type="SAM" id="MobiDB-lite"/>
    </source>
</evidence>
<comment type="caution">
    <text evidence="6">The sequence shown here is derived from an EMBL/GenBank/DDBJ whole genome shotgun (WGS) entry which is preliminary data.</text>
</comment>
<feature type="region of interest" description="Disordered" evidence="4">
    <location>
        <begin position="113"/>
        <end position="138"/>
    </location>
</feature>
<dbReference type="InterPro" id="IPR013217">
    <property type="entry name" value="Methyltransf_12"/>
</dbReference>
<dbReference type="PANTHER" id="PTHR43464">
    <property type="entry name" value="METHYLTRANSFERASE"/>
    <property type="match status" value="1"/>
</dbReference>
<reference evidence="6" key="1">
    <citation type="submission" date="2024-05" db="EMBL/GenBank/DDBJ databases">
        <title>30 novel species of actinomycetes from the DSMZ collection.</title>
        <authorList>
            <person name="Nouioui I."/>
        </authorList>
    </citation>
    <scope>NUCLEOTIDE SEQUENCE</scope>
    <source>
        <strain evidence="6">DSM 41527</strain>
    </source>
</reference>
<evidence type="ECO:0000313" key="6">
    <source>
        <dbReference type="EMBL" id="MDT0455693.1"/>
    </source>
</evidence>
<evidence type="ECO:0000256" key="3">
    <source>
        <dbReference type="ARBA" id="ARBA00022691"/>
    </source>
</evidence>
<dbReference type="Proteomes" id="UP001180551">
    <property type="component" value="Unassembled WGS sequence"/>
</dbReference>
<dbReference type="GO" id="GO:0032259">
    <property type="term" value="P:methylation"/>
    <property type="evidence" value="ECO:0007669"/>
    <property type="project" value="UniProtKB-KW"/>
</dbReference>
<evidence type="ECO:0000313" key="7">
    <source>
        <dbReference type="Proteomes" id="UP001180551"/>
    </source>
</evidence>
<dbReference type="PANTHER" id="PTHR43464:SF19">
    <property type="entry name" value="UBIQUINONE BIOSYNTHESIS O-METHYLTRANSFERASE, MITOCHONDRIAL"/>
    <property type="match status" value="1"/>
</dbReference>
<keyword evidence="1 6" id="KW-0489">Methyltransferase</keyword>
<dbReference type="SUPFAM" id="SSF53335">
    <property type="entry name" value="S-adenosyl-L-methionine-dependent methyltransferases"/>
    <property type="match status" value="1"/>
</dbReference>
<dbReference type="CDD" id="cd02440">
    <property type="entry name" value="AdoMet_MTases"/>
    <property type="match status" value="1"/>
</dbReference>